<dbReference type="GO" id="GO:0009055">
    <property type="term" value="F:electron transfer activity"/>
    <property type="evidence" value="ECO:0007669"/>
    <property type="project" value="InterPro"/>
</dbReference>
<feature type="chain" id="PRO_5016341028" evidence="5">
    <location>
        <begin position="22"/>
        <end position="127"/>
    </location>
</feature>
<feature type="signal peptide" evidence="5">
    <location>
        <begin position="1"/>
        <end position="21"/>
    </location>
</feature>
<dbReference type="Gene3D" id="1.10.760.10">
    <property type="entry name" value="Cytochrome c-like domain"/>
    <property type="match status" value="1"/>
</dbReference>
<evidence type="ECO:0000256" key="5">
    <source>
        <dbReference type="SAM" id="SignalP"/>
    </source>
</evidence>
<evidence type="ECO:0000256" key="4">
    <source>
        <dbReference type="PROSITE-ProRule" id="PRU00433"/>
    </source>
</evidence>
<keyword evidence="1 4" id="KW-0349">Heme</keyword>
<dbReference type="GO" id="GO:0046872">
    <property type="term" value="F:metal ion binding"/>
    <property type="evidence" value="ECO:0007669"/>
    <property type="project" value="UniProtKB-KW"/>
</dbReference>
<protein>
    <submittedName>
        <fullName evidence="7">Cytochrome C552</fullName>
    </submittedName>
</protein>
<evidence type="ECO:0000256" key="3">
    <source>
        <dbReference type="ARBA" id="ARBA00023004"/>
    </source>
</evidence>
<keyword evidence="8" id="KW-1185">Reference proteome</keyword>
<dbReference type="EMBL" id="QKOE01000004">
    <property type="protein sequence ID" value="PZA17054.1"/>
    <property type="molecule type" value="Genomic_DNA"/>
</dbReference>
<keyword evidence="2 4" id="KW-0479">Metal-binding</keyword>
<evidence type="ECO:0000256" key="2">
    <source>
        <dbReference type="ARBA" id="ARBA00022723"/>
    </source>
</evidence>
<evidence type="ECO:0000313" key="8">
    <source>
        <dbReference type="Proteomes" id="UP000248259"/>
    </source>
</evidence>
<keyword evidence="3 4" id="KW-0408">Iron</keyword>
<dbReference type="InterPro" id="IPR036909">
    <property type="entry name" value="Cyt_c-like_dom_sf"/>
</dbReference>
<comment type="caution">
    <text evidence="7">The sequence shown here is derived from an EMBL/GenBank/DDBJ whole genome shotgun (WGS) entry which is preliminary data.</text>
</comment>
<reference evidence="7 8" key="1">
    <citation type="submission" date="2018-06" db="EMBL/GenBank/DDBJ databases">
        <title>Azoarcus communis strain SWub3 genome.</title>
        <authorList>
            <person name="Zorraquino Salvo V."/>
            <person name="Toubiana D."/>
            <person name="Blumwald E."/>
        </authorList>
    </citation>
    <scope>NUCLEOTIDE SEQUENCE [LARGE SCALE GENOMIC DNA]</scope>
    <source>
        <strain evidence="7 8">SWub3</strain>
    </source>
</reference>
<name>A0A323UX44_9RHOO</name>
<organism evidence="7 8">
    <name type="scientific">Parazoarcus communis SWub3 = DSM 12120</name>
    <dbReference type="NCBI Taxonomy" id="1121029"/>
    <lineage>
        <taxon>Bacteria</taxon>
        <taxon>Pseudomonadati</taxon>
        <taxon>Pseudomonadota</taxon>
        <taxon>Betaproteobacteria</taxon>
        <taxon>Rhodocyclales</taxon>
        <taxon>Zoogloeaceae</taxon>
        <taxon>Parazoarcus</taxon>
    </lineage>
</organism>
<dbReference type="RefSeq" id="WP_110523699.1">
    <property type="nucleotide sequence ID" value="NZ_QKOE01000004.1"/>
</dbReference>
<dbReference type="Pfam" id="PF00034">
    <property type="entry name" value="Cytochrom_C"/>
    <property type="match status" value="1"/>
</dbReference>
<dbReference type="InterPro" id="IPR009056">
    <property type="entry name" value="Cyt_c-like_dom"/>
</dbReference>
<evidence type="ECO:0000256" key="1">
    <source>
        <dbReference type="ARBA" id="ARBA00022617"/>
    </source>
</evidence>
<dbReference type="OrthoDB" id="9811281at2"/>
<dbReference type="SUPFAM" id="SSF46626">
    <property type="entry name" value="Cytochrome c"/>
    <property type="match status" value="1"/>
</dbReference>
<proteinExistence type="predicted"/>
<evidence type="ECO:0000313" key="7">
    <source>
        <dbReference type="EMBL" id="PZA17054.1"/>
    </source>
</evidence>
<accession>A0A323UX44</accession>
<keyword evidence="5" id="KW-0732">Signal</keyword>
<gene>
    <name evidence="7" type="ORF">DNK49_07380</name>
</gene>
<dbReference type="AlphaFoldDB" id="A0A323UX44"/>
<dbReference type="PROSITE" id="PS51007">
    <property type="entry name" value="CYTC"/>
    <property type="match status" value="1"/>
</dbReference>
<dbReference type="GO" id="GO:0020037">
    <property type="term" value="F:heme binding"/>
    <property type="evidence" value="ECO:0007669"/>
    <property type="project" value="InterPro"/>
</dbReference>
<sequence>MSYIRVLACVALSASALQVHAGDPKTDAEMAKLASTSGCLTCHSIEAGKPGPNGMAPIGPSWEEVGKQYAGKPGASEFLTRIVLEGSSPYSSHWKGKVSGLSMPPNAVAITEANARRLVDWILALGK</sequence>
<dbReference type="Proteomes" id="UP000248259">
    <property type="component" value="Unassembled WGS sequence"/>
</dbReference>
<feature type="domain" description="Cytochrome c" evidence="6">
    <location>
        <begin position="26"/>
        <end position="126"/>
    </location>
</feature>
<evidence type="ECO:0000259" key="6">
    <source>
        <dbReference type="PROSITE" id="PS51007"/>
    </source>
</evidence>